<dbReference type="Proteomes" id="UP000031928">
    <property type="component" value="Chromosome"/>
</dbReference>
<dbReference type="HOGENOM" id="CLU_124872_0_0_11"/>
<keyword evidence="2" id="KW-1185">Reference proteome</keyword>
<dbReference type="RefSeq" id="WP_042622566.1">
    <property type="nucleotide sequence ID" value="NZ_CP007790.1"/>
</dbReference>
<sequence length="126" mass="14120">MTIRAEFQPTVDEFISTLHSFATGDYLKPDEKEFWDEPFDPKVLPELKKILEKLLDALDVLPADPSAEMLVKVVQVTVDNLIEFNTKNHDAVLEPEEMAELNELIHDASAATGAEDEALAELPEID</sequence>
<dbReference type="AlphaFoldDB" id="A0A0B6TLT0"/>
<evidence type="ECO:0000313" key="1">
    <source>
        <dbReference type="EMBL" id="AJK68873.1"/>
    </source>
</evidence>
<dbReference type="STRING" id="1224162.B840_06335"/>
<organism evidence="1 2">
    <name type="scientific">Corynebacterium marinum DSM 44953</name>
    <dbReference type="NCBI Taxonomy" id="1224162"/>
    <lineage>
        <taxon>Bacteria</taxon>
        <taxon>Bacillati</taxon>
        <taxon>Actinomycetota</taxon>
        <taxon>Actinomycetes</taxon>
        <taxon>Mycobacteriales</taxon>
        <taxon>Corynebacteriaceae</taxon>
        <taxon>Corynebacterium</taxon>
    </lineage>
</organism>
<dbReference type="OrthoDB" id="4420002at2"/>
<evidence type="ECO:0000313" key="2">
    <source>
        <dbReference type="Proteomes" id="UP000031928"/>
    </source>
</evidence>
<gene>
    <name evidence="1" type="ORF">B840_06335</name>
</gene>
<proteinExistence type="predicted"/>
<dbReference type="KEGG" id="cmq:B840_06335"/>
<reference evidence="1 2" key="1">
    <citation type="submission" date="2014-05" db="EMBL/GenBank/DDBJ databases">
        <title>Complete genome sequence of Corynebacterium marinum DSM 44953.</title>
        <authorList>
            <person name="Schaffert L."/>
            <person name="Albersmeier A."/>
            <person name="Kalinowski J."/>
            <person name="Ruckert C."/>
        </authorList>
    </citation>
    <scope>NUCLEOTIDE SEQUENCE [LARGE SCALE GENOMIC DNA]</scope>
    <source>
        <strain evidence="1 2">DSM 44953</strain>
    </source>
</reference>
<dbReference type="EMBL" id="CP007790">
    <property type="protein sequence ID" value="AJK68873.1"/>
    <property type="molecule type" value="Genomic_DNA"/>
</dbReference>
<protein>
    <submittedName>
        <fullName evidence="1">Uncharacterized protein</fullName>
    </submittedName>
</protein>
<name>A0A0B6TLT0_9CORY</name>
<accession>A0A0B6TLT0</accession>